<dbReference type="RefSeq" id="WP_091844174.1">
    <property type="nucleotide sequence ID" value="NZ_FOCM01000001.1"/>
</dbReference>
<feature type="transmembrane region" description="Helical" evidence="6">
    <location>
        <begin position="44"/>
        <end position="67"/>
    </location>
</feature>
<comment type="subcellular location">
    <subcellularLocation>
        <location evidence="1">Cell membrane</location>
        <topology evidence="1">Multi-pass membrane protein</topology>
    </subcellularLocation>
</comment>
<accession>A0A1H8BNV3</accession>
<dbReference type="InterPro" id="IPR003740">
    <property type="entry name" value="YitT"/>
</dbReference>
<dbReference type="Pfam" id="PF02588">
    <property type="entry name" value="YitT_membrane"/>
    <property type="match status" value="1"/>
</dbReference>
<evidence type="ECO:0000256" key="4">
    <source>
        <dbReference type="ARBA" id="ARBA00022989"/>
    </source>
</evidence>
<dbReference type="Proteomes" id="UP000199372">
    <property type="component" value="Unassembled WGS sequence"/>
</dbReference>
<evidence type="ECO:0000256" key="1">
    <source>
        <dbReference type="ARBA" id="ARBA00004651"/>
    </source>
</evidence>
<feature type="transmembrane region" description="Helical" evidence="6">
    <location>
        <begin position="16"/>
        <end position="37"/>
    </location>
</feature>
<dbReference type="OrthoDB" id="3296441at2"/>
<sequence length="201" mass="21365">MSDEHLKHTALEDAQGLGLGVFLCSVGIHVLTHLGLVTGQTAGLAVILSYVTGWSFGAVFFVVNLPFYALAWQRLGRTFTLKSLGSVTVLSILTELMPMGFRIEYVQPALGAVLFGALTGLGLLAMFRHGGSLGGIGVVALYVQDTTGFRAGYVQLIFDAVLFSVAALLFPLSIVALSLLGAVVLNLIIAVNHRRDRYVAT</sequence>
<dbReference type="AlphaFoldDB" id="A0A1H8BNV3"/>
<keyword evidence="3 6" id="KW-0812">Transmembrane</keyword>
<evidence type="ECO:0000256" key="2">
    <source>
        <dbReference type="ARBA" id="ARBA00022475"/>
    </source>
</evidence>
<dbReference type="PANTHER" id="PTHR33545:SF5">
    <property type="entry name" value="UPF0750 MEMBRANE PROTEIN YITT"/>
    <property type="match status" value="1"/>
</dbReference>
<gene>
    <name evidence="7" type="ORF">SAMN04488011_101643</name>
</gene>
<dbReference type="EMBL" id="FOCM01000001">
    <property type="protein sequence ID" value="SEM83577.1"/>
    <property type="molecule type" value="Genomic_DNA"/>
</dbReference>
<protein>
    <submittedName>
        <fullName evidence="7">Uncharacterized 5xTM membrane BCR, YitT family COG1284</fullName>
    </submittedName>
</protein>
<evidence type="ECO:0000313" key="7">
    <source>
        <dbReference type="EMBL" id="SEM83577.1"/>
    </source>
</evidence>
<evidence type="ECO:0000256" key="5">
    <source>
        <dbReference type="ARBA" id="ARBA00023136"/>
    </source>
</evidence>
<feature type="transmembrane region" description="Helical" evidence="6">
    <location>
        <begin position="109"/>
        <end position="127"/>
    </location>
</feature>
<dbReference type="PANTHER" id="PTHR33545">
    <property type="entry name" value="UPF0750 MEMBRANE PROTEIN YITT-RELATED"/>
    <property type="match status" value="1"/>
</dbReference>
<name>A0A1H8BNV3_9RHOB</name>
<dbReference type="InterPro" id="IPR051461">
    <property type="entry name" value="UPF0750_membrane"/>
</dbReference>
<proteinExistence type="predicted"/>
<keyword evidence="8" id="KW-1185">Reference proteome</keyword>
<reference evidence="8" key="1">
    <citation type="submission" date="2016-10" db="EMBL/GenBank/DDBJ databases">
        <authorList>
            <person name="Varghese N."/>
            <person name="Submissions S."/>
        </authorList>
    </citation>
    <scope>NUCLEOTIDE SEQUENCE [LARGE SCALE GENOMIC DNA]</scope>
    <source>
        <strain evidence="8">DSM 26893</strain>
    </source>
</reference>
<keyword evidence="4 6" id="KW-1133">Transmembrane helix</keyword>
<keyword evidence="2" id="KW-1003">Cell membrane</keyword>
<evidence type="ECO:0000313" key="8">
    <source>
        <dbReference type="Proteomes" id="UP000199372"/>
    </source>
</evidence>
<evidence type="ECO:0000256" key="6">
    <source>
        <dbReference type="SAM" id="Phobius"/>
    </source>
</evidence>
<dbReference type="GO" id="GO:0005886">
    <property type="term" value="C:plasma membrane"/>
    <property type="evidence" value="ECO:0007669"/>
    <property type="project" value="UniProtKB-SubCell"/>
</dbReference>
<keyword evidence="5 6" id="KW-0472">Membrane</keyword>
<organism evidence="7 8">
    <name type="scientific">Palleronia pelagia</name>
    <dbReference type="NCBI Taxonomy" id="387096"/>
    <lineage>
        <taxon>Bacteria</taxon>
        <taxon>Pseudomonadati</taxon>
        <taxon>Pseudomonadota</taxon>
        <taxon>Alphaproteobacteria</taxon>
        <taxon>Rhodobacterales</taxon>
        <taxon>Roseobacteraceae</taxon>
        <taxon>Palleronia</taxon>
    </lineage>
</organism>
<feature type="transmembrane region" description="Helical" evidence="6">
    <location>
        <begin position="160"/>
        <end position="189"/>
    </location>
</feature>
<evidence type="ECO:0000256" key="3">
    <source>
        <dbReference type="ARBA" id="ARBA00022692"/>
    </source>
</evidence>